<dbReference type="AlphaFoldDB" id="A0A834XCD7"/>
<feature type="compositionally biased region" description="Basic and acidic residues" evidence="1">
    <location>
        <begin position="81"/>
        <end position="99"/>
    </location>
</feature>
<sequence length="130" mass="14663">MNSPSNSGKDNSAMKENNNFCCYYYDKRLKFCEPLPREKGICGLELMYKGWNQNTIGVPFSSDSESSEDDESDNDDDEDEEHKLVPEDATIKESNEVSKDAAIAEPNEVLRDAAIEEPKEVPNFVSTNEK</sequence>
<accession>A0A834XCD7</accession>
<dbReference type="Proteomes" id="UP000634136">
    <property type="component" value="Unassembled WGS sequence"/>
</dbReference>
<evidence type="ECO:0000256" key="1">
    <source>
        <dbReference type="SAM" id="MobiDB-lite"/>
    </source>
</evidence>
<dbReference type="EMBL" id="JAAIUW010000002">
    <property type="protein sequence ID" value="KAF7842858.1"/>
    <property type="molecule type" value="Genomic_DNA"/>
</dbReference>
<feature type="region of interest" description="Disordered" evidence="1">
    <location>
        <begin position="55"/>
        <end position="130"/>
    </location>
</feature>
<protein>
    <submittedName>
        <fullName evidence="2">Uncharacterized protein</fullName>
    </submittedName>
</protein>
<reference evidence="2" key="1">
    <citation type="submission" date="2020-09" db="EMBL/GenBank/DDBJ databases">
        <title>Genome-Enabled Discovery of Anthraquinone Biosynthesis in Senna tora.</title>
        <authorList>
            <person name="Kang S.-H."/>
            <person name="Pandey R.P."/>
            <person name="Lee C.-M."/>
            <person name="Sim J.-S."/>
            <person name="Jeong J.-T."/>
            <person name="Choi B.-S."/>
            <person name="Jung M."/>
            <person name="Ginzburg D."/>
            <person name="Zhao K."/>
            <person name="Won S.Y."/>
            <person name="Oh T.-J."/>
            <person name="Yu Y."/>
            <person name="Kim N.-H."/>
            <person name="Lee O.R."/>
            <person name="Lee T.-H."/>
            <person name="Bashyal P."/>
            <person name="Kim T.-S."/>
            <person name="Lee W.-H."/>
            <person name="Kawkins C."/>
            <person name="Kim C.-K."/>
            <person name="Kim J.S."/>
            <person name="Ahn B.O."/>
            <person name="Rhee S.Y."/>
            <person name="Sohng J.K."/>
        </authorList>
    </citation>
    <scope>NUCLEOTIDE SEQUENCE</scope>
    <source>
        <tissue evidence="2">Leaf</tissue>
    </source>
</reference>
<proteinExistence type="predicted"/>
<evidence type="ECO:0000313" key="2">
    <source>
        <dbReference type="EMBL" id="KAF7842858.1"/>
    </source>
</evidence>
<feature type="compositionally biased region" description="Basic and acidic residues" evidence="1">
    <location>
        <begin position="108"/>
        <end position="120"/>
    </location>
</feature>
<comment type="caution">
    <text evidence="2">The sequence shown here is derived from an EMBL/GenBank/DDBJ whole genome shotgun (WGS) entry which is preliminary data.</text>
</comment>
<organism evidence="2 3">
    <name type="scientific">Senna tora</name>
    <dbReference type="NCBI Taxonomy" id="362788"/>
    <lineage>
        <taxon>Eukaryota</taxon>
        <taxon>Viridiplantae</taxon>
        <taxon>Streptophyta</taxon>
        <taxon>Embryophyta</taxon>
        <taxon>Tracheophyta</taxon>
        <taxon>Spermatophyta</taxon>
        <taxon>Magnoliopsida</taxon>
        <taxon>eudicotyledons</taxon>
        <taxon>Gunneridae</taxon>
        <taxon>Pentapetalae</taxon>
        <taxon>rosids</taxon>
        <taxon>fabids</taxon>
        <taxon>Fabales</taxon>
        <taxon>Fabaceae</taxon>
        <taxon>Caesalpinioideae</taxon>
        <taxon>Cassia clade</taxon>
        <taxon>Senna</taxon>
    </lineage>
</organism>
<gene>
    <name evidence="2" type="ORF">G2W53_005156</name>
</gene>
<feature type="compositionally biased region" description="Acidic residues" evidence="1">
    <location>
        <begin position="65"/>
        <end position="80"/>
    </location>
</feature>
<name>A0A834XCD7_9FABA</name>
<keyword evidence="3" id="KW-1185">Reference proteome</keyword>
<evidence type="ECO:0000313" key="3">
    <source>
        <dbReference type="Proteomes" id="UP000634136"/>
    </source>
</evidence>